<dbReference type="Pfam" id="PF10972">
    <property type="entry name" value="CsiV"/>
    <property type="match status" value="1"/>
</dbReference>
<comment type="caution">
    <text evidence="3">The sequence shown here is derived from an EMBL/GenBank/DDBJ whole genome shotgun (WGS) entry which is preliminary data.</text>
</comment>
<dbReference type="OrthoDB" id="5566524at2"/>
<keyword evidence="4" id="KW-1185">Reference proteome</keyword>
<name>A0A4U1BF79_9GAMM</name>
<feature type="chain" id="PRO_5020333144" description="Peptidoglycan-binding protein, CsiV" evidence="2">
    <location>
        <begin position="24"/>
        <end position="346"/>
    </location>
</feature>
<evidence type="ECO:0000313" key="3">
    <source>
        <dbReference type="EMBL" id="TKB49020.1"/>
    </source>
</evidence>
<feature type="region of interest" description="Disordered" evidence="1">
    <location>
        <begin position="318"/>
        <end position="346"/>
    </location>
</feature>
<keyword evidence="2" id="KW-0732">Signal</keyword>
<dbReference type="InterPro" id="IPR021241">
    <property type="entry name" value="CsiV"/>
</dbReference>
<accession>A0A4U1BF79</accession>
<evidence type="ECO:0008006" key="5">
    <source>
        <dbReference type="Google" id="ProtNLM"/>
    </source>
</evidence>
<dbReference type="Proteomes" id="UP000305674">
    <property type="component" value="Unassembled WGS sequence"/>
</dbReference>
<protein>
    <recommendedName>
        <fullName evidence="5">Peptidoglycan-binding protein, CsiV</fullName>
    </recommendedName>
</protein>
<reference evidence="3 4" key="1">
    <citation type="submission" date="2019-04" db="EMBL/GenBank/DDBJ databases">
        <authorList>
            <person name="Hwang J.C."/>
        </authorList>
    </citation>
    <scope>NUCLEOTIDE SEQUENCE [LARGE SCALE GENOMIC DNA]</scope>
    <source>
        <strain evidence="3 4">IMCC35001</strain>
    </source>
</reference>
<evidence type="ECO:0000256" key="1">
    <source>
        <dbReference type="SAM" id="MobiDB-lite"/>
    </source>
</evidence>
<feature type="signal peptide" evidence="2">
    <location>
        <begin position="1"/>
        <end position="23"/>
    </location>
</feature>
<dbReference type="AlphaFoldDB" id="A0A4U1BF79"/>
<organism evidence="3 4">
    <name type="scientific">Ferrimonas sediminicola</name>
    <dbReference type="NCBI Taxonomy" id="2569538"/>
    <lineage>
        <taxon>Bacteria</taxon>
        <taxon>Pseudomonadati</taxon>
        <taxon>Pseudomonadota</taxon>
        <taxon>Gammaproteobacteria</taxon>
        <taxon>Alteromonadales</taxon>
        <taxon>Ferrimonadaceae</taxon>
        <taxon>Ferrimonas</taxon>
    </lineage>
</organism>
<dbReference type="RefSeq" id="WP_136853212.1">
    <property type="nucleotide sequence ID" value="NZ_SWCI01000005.1"/>
</dbReference>
<dbReference type="EMBL" id="SWCI01000005">
    <property type="protein sequence ID" value="TKB49020.1"/>
    <property type="molecule type" value="Genomic_DNA"/>
</dbReference>
<sequence length="346" mass="38673">MSKSLYHALLGLTALLGSGHAAAEDATWFEVELVVFERPQQTSERFPEELAPMKPAAPLDLLGPEVMPDTSALELALSDCQSFGWQPDQPECPPETSEPSQPSDLPVRVTTRNMGDPRLGKPYLLPEEKLEFDQALAKLRSGGVKLLLHTGWQQPVYSRGNSQAYRLYGGHNFAGRYQSDGRLKPEESAEPQGDGINAFDLAWLMPSEPQSQPLWQLDGWIRIYLNQFLHIDTQLQLREEGVRSVTPVERDVASASQGSMERGATLPMEVAAEEAVETEPFLHRIRLEQSRRVRSRELHYFDHPRMGMVIQIRRMTQPSKMPPLEAEPPAQPAETAVSSVDGSVTR</sequence>
<feature type="compositionally biased region" description="Polar residues" evidence="1">
    <location>
        <begin position="336"/>
        <end position="346"/>
    </location>
</feature>
<gene>
    <name evidence="3" type="ORF">FCL40_10295</name>
</gene>
<evidence type="ECO:0000256" key="2">
    <source>
        <dbReference type="SAM" id="SignalP"/>
    </source>
</evidence>
<evidence type="ECO:0000313" key="4">
    <source>
        <dbReference type="Proteomes" id="UP000305674"/>
    </source>
</evidence>
<feature type="region of interest" description="Disordered" evidence="1">
    <location>
        <begin position="84"/>
        <end position="108"/>
    </location>
</feature>
<proteinExistence type="predicted"/>